<evidence type="ECO:0000313" key="1">
    <source>
        <dbReference type="EMBL" id="KAG2327955.1"/>
    </source>
</evidence>
<sequence>MDGSRSGSVGPPGKQQGLNRFISMAAKSFGLILHSSRWFQADNLDIYTPRHHSYGTFTFPSNSDLSLIRSSKTETSPSMISMLKQETGKDDIEAGSIRRNILHAF</sequence>
<evidence type="ECO:0000313" key="2">
    <source>
        <dbReference type="Proteomes" id="UP000886595"/>
    </source>
</evidence>
<gene>
    <name evidence="1" type="ORF">Bca52824_010683</name>
</gene>
<keyword evidence="2" id="KW-1185">Reference proteome</keyword>
<proteinExistence type="predicted"/>
<dbReference type="Proteomes" id="UP000886595">
    <property type="component" value="Unassembled WGS sequence"/>
</dbReference>
<organism evidence="1 2">
    <name type="scientific">Brassica carinata</name>
    <name type="common">Ethiopian mustard</name>
    <name type="synonym">Abyssinian cabbage</name>
    <dbReference type="NCBI Taxonomy" id="52824"/>
    <lineage>
        <taxon>Eukaryota</taxon>
        <taxon>Viridiplantae</taxon>
        <taxon>Streptophyta</taxon>
        <taxon>Embryophyta</taxon>
        <taxon>Tracheophyta</taxon>
        <taxon>Spermatophyta</taxon>
        <taxon>Magnoliopsida</taxon>
        <taxon>eudicotyledons</taxon>
        <taxon>Gunneridae</taxon>
        <taxon>Pentapetalae</taxon>
        <taxon>rosids</taxon>
        <taxon>malvids</taxon>
        <taxon>Brassicales</taxon>
        <taxon>Brassicaceae</taxon>
        <taxon>Brassiceae</taxon>
        <taxon>Brassica</taxon>
    </lineage>
</organism>
<name>A0A8X8BAD5_BRACI</name>
<dbReference type="EMBL" id="JAAMPC010000002">
    <property type="protein sequence ID" value="KAG2327955.1"/>
    <property type="molecule type" value="Genomic_DNA"/>
</dbReference>
<reference evidence="1 2" key="1">
    <citation type="submission" date="2020-02" db="EMBL/GenBank/DDBJ databases">
        <authorList>
            <person name="Ma Q."/>
            <person name="Huang Y."/>
            <person name="Song X."/>
            <person name="Pei D."/>
        </authorList>
    </citation>
    <scope>NUCLEOTIDE SEQUENCE [LARGE SCALE GENOMIC DNA]</scope>
    <source>
        <strain evidence="1">Sxm20200214</strain>
        <tissue evidence="1">Leaf</tissue>
    </source>
</reference>
<dbReference type="AlphaFoldDB" id="A0A8X8BAD5"/>
<comment type="caution">
    <text evidence="1">The sequence shown here is derived from an EMBL/GenBank/DDBJ whole genome shotgun (WGS) entry which is preliminary data.</text>
</comment>
<accession>A0A8X8BAD5</accession>
<protein>
    <submittedName>
        <fullName evidence="1">Uncharacterized protein</fullName>
    </submittedName>
</protein>